<evidence type="ECO:0000313" key="1">
    <source>
        <dbReference type="Proteomes" id="UP000504635"/>
    </source>
</evidence>
<dbReference type="PANTHER" id="PTHR36688:SF1">
    <property type="entry name" value="ENDONUCLEASE_EXONUCLEASE_PHOSPHATASE DOMAIN-CONTAINING PROTEIN"/>
    <property type="match status" value="1"/>
</dbReference>
<dbReference type="Proteomes" id="UP000504635">
    <property type="component" value="Unplaced"/>
</dbReference>
<evidence type="ECO:0000313" key="2">
    <source>
        <dbReference type="RefSeq" id="XP_030765028.1"/>
    </source>
</evidence>
<dbReference type="RefSeq" id="XP_030765028.1">
    <property type="nucleotide sequence ID" value="XM_030909168.1"/>
</dbReference>
<protein>
    <submittedName>
        <fullName evidence="2">Uncharacterized protein LOC115889220</fullName>
    </submittedName>
</protein>
<accession>A0A6J2YLY0</accession>
<name>A0A6J2YLY0_SITOR</name>
<reference evidence="2" key="1">
    <citation type="submission" date="2025-08" db="UniProtKB">
        <authorList>
            <consortium name="RefSeq"/>
        </authorList>
    </citation>
    <scope>IDENTIFICATION</scope>
    <source>
        <tissue evidence="2">Gonads</tissue>
    </source>
</reference>
<dbReference type="PANTHER" id="PTHR36688">
    <property type="entry name" value="ENDO/EXONUCLEASE/PHOSPHATASE DOMAIN-CONTAINING PROTEIN"/>
    <property type="match status" value="1"/>
</dbReference>
<dbReference type="OrthoDB" id="6767534at2759"/>
<dbReference type="InParanoid" id="A0A6J2YLY0"/>
<sequence length="352" mass="39628">MSCARDKNVTALTVLSVNVLNKMFEDKNSGYLSYETYVVTVNQCCQPTRNLCTDLKEKKSTDISKKVLIAPNYIHTKLRSSTQLGGDRSRWRIQKNGLPQGSVLAPIPLNIQPLSQHIRSFIYADDLVIVSQDKDFCKIEDNLTSNKYQLSFKHHVEKTRANISTRNNLLAKLASSTWEANPHTLRTTALALSYSVAEYAAPVWERSCHAKKIDPILNQSCRLITGCLKPTSVQQLHLLSGIAPPHIRRQVSSMKEKQQALFDTRHPLFEQYAAGPRLKSRKSFLSAVQPLDSSTASAKRLELWSATSPTPNDFALTPKESLTPGAEQAWPVWRSLNRKYQRSGVYQEISCI</sequence>
<organism evidence="1 2">
    <name type="scientific">Sitophilus oryzae</name>
    <name type="common">Rice weevil</name>
    <name type="synonym">Curculio oryzae</name>
    <dbReference type="NCBI Taxonomy" id="7048"/>
    <lineage>
        <taxon>Eukaryota</taxon>
        <taxon>Metazoa</taxon>
        <taxon>Ecdysozoa</taxon>
        <taxon>Arthropoda</taxon>
        <taxon>Hexapoda</taxon>
        <taxon>Insecta</taxon>
        <taxon>Pterygota</taxon>
        <taxon>Neoptera</taxon>
        <taxon>Endopterygota</taxon>
        <taxon>Coleoptera</taxon>
        <taxon>Polyphaga</taxon>
        <taxon>Cucujiformia</taxon>
        <taxon>Curculionidae</taxon>
        <taxon>Dryophthorinae</taxon>
        <taxon>Sitophilus</taxon>
    </lineage>
</organism>
<dbReference type="InterPro" id="IPR052560">
    <property type="entry name" value="RdDP_mobile_element"/>
</dbReference>
<gene>
    <name evidence="2" type="primary">LOC115889220</name>
</gene>
<dbReference type="GeneID" id="115889220"/>
<dbReference type="KEGG" id="soy:115889220"/>
<proteinExistence type="predicted"/>
<keyword evidence="1" id="KW-1185">Reference proteome</keyword>
<dbReference type="AlphaFoldDB" id="A0A6J2YLY0"/>